<protein>
    <recommendedName>
        <fullName evidence="3">dUTPase-like domain-containing protein</fullName>
    </recommendedName>
</protein>
<name>A0ABV0MQA1_9TELE</name>
<comment type="caution">
    <text evidence="1">The sequence shown here is derived from an EMBL/GenBank/DDBJ whole genome shotgun (WGS) entry which is preliminary data.</text>
</comment>
<proteinExistence type="predicted"/>
<evidence type="ECO:0000313" key="2">
    <source>
        <dbReference type="Proteomes" id="UP001476798"/>
    </source>
</evidence>
<sequence>MEVAVLRSGSTGYLVSCAQPCVQREDVRYIPARSKGVIPVHLFGNLVLHSIPAMLKVSLIARKPRVQALIDTPLTLDMGGDREFARVRGCYGRFASYAACPAVFGVQISEKDLCLGPDVLQGPLFDSSGHKV</sequence>
<organism evidence="1 2">
    <name type="scientific">Goodea atripinnis</name>
    <dbReference type="NCBI Taxonomy" id="208336"/>
    <lineage>
        <taxon>Eukaryota</taxon>
        <taxon>Metazoa</taxon>
        <taxon>Chordata</taxon>
        <taxon>Craniata</taxon>
        <taxon>Vertebrata</taxon>
        <taxon>Euteleostomi</taxon>
        <taxon>Actinopterygii</taxon>
        <taxon>Neopterygii</taxon>
        <taxon>Teleostei</taxon>
        <taxon>Neoteleostei</taxon>
        <taxon>Acanthomorphata</taxon>
        <taxon>Ovalentaria</taxon>
        <taxon>Atherinomorphae</taxon>
        <taxon>Cyprinodontiformes</taxon>
        <taxon>Goodeidae</taxon>
        <taxon>Goodea</taxon>
    </lineage>
</organism>
<reference evidence="1 2" key="1">
    <citation type="submission" date="2021-06" db="EMBL/GenBank/DDBJ databases">
        <authorList>
            <person name="Palmer J.M."/>
        </authorList>
    </citation>
    <scope>NUCLEOTIDE SEQUENCE [LARGE SCALE GENOMIC DNA]</scope>
    <source>
        <strain evidence="1 2">GA_2019</strain>
        <tissue evidence="1">Muscle</tissue>
    </source>
</reference>
<dbReference type="EMBL" id="JAHRIO010010428">
    <property type="protein sequence ID" value="MEQ2161288.1"/>
    <property type="molecule type" value="Genomic_DNA"/>
</dbReference>
<gene>
    <name evidence="1" type="ORF">GOODEAATRI_008211</name>
</gene>
<accession>A0ABV0MQA1</accession>
<dbReference type="Proteomes" id="UP001476798">
    <property type="component" value="Unassembled WGS sequence"/>
</dbReference>
<evidence type="ECO:0008006" key="3">
    <source>
        <dbReference type="Google" id="ProtNLM"/>
    </source>
</evidence>
<keyword evidence="2" id="KW-1185">Reference proteome</keyword>
<evidence type="ECO:0000313" key="1">
    <source>
        <dbReference type="EMBL" id="MEQ2161288.1"/>
    </source>
</evidence>